<dbReference type="EMBL" id="QTTT01000001">
    <property type="protein sequence ID" value="REF01038.1"/>
    <property type="molecule type" value="Genomic_DNA"/>
</dbReference>
<dbReference type="InterPro" id="IPR023772">
    <property type="entry name" value="DNA-bd_HTH_TetR-type_CS"/>
</dbReference>
<feature type="domain" description="HTH tetR-type" evidence="4">
    <location>
        <begin position="89"/>
        <end position="149"/>
    </location>
</feature>
<accession>A0A3D9SZM9</accession>
<evidence type="ECO:0000256" key="2">
    <source>
        <dbReference type="PROSITE-ProRule" id="PRU00335"/>
    </source>
</evidence>
<dbReference type="Gene3D" id="1.10.357.10">
    <property type="entry name" value="Tetracycline Repressor, domain 2"/>
    <property type="match status" value="1"/>
</dbReference>
<dbReference type="PANTHER" id="PTHR30055">
    <property type="entry name" value="HTH-TYPE TRANSCRIPTIONAL REGULATOR RUTR"/>
    <property type="match status" value="1"/>
</dbReference>
<dbReference type="PANTHER" id="PTHR30055:SF226">
    <property type="entry name" value="HTH-TYPE TRANSCRIPTIONAL REGULATOR PKSA"/>
    <property type="match status" value="1"/>
</dbReference>
<dbReference type="GO" id="GO:0003700">
    <property type="term" value="F:DNA-binding transcription factor activity"/>
    <property type="evidence" value="ECO:0007669"/>
    <property type="project" value="TreeGrafter"/>
</dbReference>
<proteinExistence type="predicted"/>
<evidence type="ECO:0000313" key="5">
    <source>
        <dbReference type="EMBL" id="REF01038.1"/>
    </source>
</evidence>
<name>A0A3D9SZM9_9ACTN</name>
<dbReference type="Proteomes" id="UP000256661">
    <property type="component" value="Unassembled WGS sequence"/>
</dbReference>
<dbReference type="Pfam" id="PF00440">
    <property type="entry name" value="TetR_N"/>
    <property type="match status" value="1"/>
</dbReference>
<evidence type="ECO:0000256" key="3">
    <source>
        <dbReference type="SAM" id="MobiDB-lite"/>
    </source>
</evidence>
<dbReference type="PRINTS" id="PR00455">
    <property type="entry name" value="HTHTETR"/>
</dbReference>
<dbReference type="InterPro" id="IPR009057">
    <property type="entry name" value="Homeodomain-like_sf"/>
</dbReference>
<dbReference type="SUPFAM" id="SSF46689">
    <property type="entry name" value="Homeodomain-like"/>
    <property type="match status" value="1"/>
</dbReference>
<feature type="DNA-binding region" description="H-T-H motif" evidence="2">
    <location>
        <begin position="112"/>
        <end position="131"/>
    </location>
</feature>
<keyword evidence="1 2" id="KW-0238">DNA-binding</keyword>
<sequence>MRSSLRHRCLRDTSPAAPGGRGVGTALVMGVSGVADGRSGPTGPPPERKLDPVLRRRAAWKEGFAERGDCWSNYRVAYRRTPRVQARLDSQRELLLSAAAALLAEQGYAGCTMAAVAARAGIATGTVYRHFASKSDLTVELFRTVCQGELAAMAQAAEGPGDLLDRIVATTETFVTRALKAPRLSYALLAEPVDAAVEAERLVFRRAFRDVFAAQIAEAVESGVLPPQDPRLSAAALVGAGAEALTGPLSGETAGPDTVAELVGFVLRALGVRPHGRE</sequence>
<evidence type="ECO:0000256" key="1">
    <source>
        <dbReference type="ARBA" id="ARBA00023125"/>
    </source>
</evidence>
<dbReference type="InterPro" id="IPR001647">
    <property type="entry name" value="HTH_TetR"/>
</dbReference>
<dbReference type="PROSITE" id="PS01081">
    <property type="entry name" value="HTH_TETR_1"/>
    <property type="match status" value="1"/>
</dbReference>
<protein>
    <submittedName>
        <fullName evidence="5">TetR family transcriptional regulator</fullName>
    </submittedName>
</protein>
<organism evidence="5 6">
    <name type="scientific">Thermomonospora umbrina</name>
    <dbReference type="NCBI Taxonomy" id="111806"/>
    <lineage>
        <taxon>Bacteria</taxon>
        <taxon>Bacillati</taxon>
        <taxon>Actinomycetota</taxon>
        <taxon>Actinomycetes</taxon>
        <taxon>Streptosporangiales</taxon>
        <taxon>Thermomonosporaceae</taxon>
        <taxon>Thermomonospora</taxon>
    </lineage>
</organism>
<dbReference type="SUPFAM" id="SSF48498">
    <property type="entry name" value="Tetracyclin repressor-like, C-terminal domain"/>
    <property type="match status" value="1"/>
</dbReference>
<gene>
    <name evidence="5" type="ORF">DFJ69_6636</name>
</gene>
<keyword evidence="6" id="KW-1185">Reference proteome</keyword>
<reference evidence="5 6" key="1">
    <citation type="submission" date="2018-08" db="EMBL/GenBank/DDBJ databases">
        <title>Sequencing the genomes of 1000 actinobacteria strains.</title>
        <authorList>
            <person name="Klenk H.-P."/>
        </authorList>
    </citation>
    <scope>NUCLEOTIDE SEQUENCE [LARGE SCALE GENOMIC DNA]</scope>
    <source>
        <strain evidence="5 6">DSM 43927</strain>
    </source>
</reference>
<feature type="region of interest" description="Disordered" evidence="3">
    <location>
        <begin position="1"/>
        <end position="22"/>
    </location>
</feature>
<dbReference type="Gene3D" id="1.10.10.60">
    <property type="entry name" value="Homeodomain-like"/>
    <property type="match status" value="1"/>
</dbReference>
<evidence type="ECO:0000313" key="6">
    <source>
        <dbReference type="Proteomes" id="UP000256661"/>
    </source>
</evidence>
<dbReference type="GO" id="GO:0000976">
    <property type="term" value="F:transcription cis-regulatory region binding"/>
    <property type="evidence" value="ECO:0007669"/>
    <property type="project" value="TreeGrafter"/>
</dbReference>
<dbReference type="AlphaFoldDB" id="A0A3D9SZM9"/>
<dbReference type="PROSITE" id="PS50977">
    <property type="entry name" value="HTH_TETR_2"/>
    <property type="match status" value="1"/>
</dbReference>
<dbReference type="InterPro" id="IPR050109">
    <property type="entry name" value="HTH-type_TetR-like_transc_reg"/>
</dbReference>
<dbReference type="InterPro" id="IPR036271">
    <property type="entry name" value="Tet_transcr_reg_TetR-rel_C_sf"/>
</dbReference>
<evidence type="ECO:0000259" key="4">
    <source>
        <dbReference type="PROSITE" id="PS50977"/>
    </source>
</evidence>
<comment type="caution">
    <text evidence="5">The sequence shown here is derived from an EMBL/GenBank/DDBJ whole genome shotgun (WGS) entry which is preliminary data.</text>
</comment>